<comment type="similarity">
    <text evidence="1">Belongs to the ATP-dependent AMP-binding enzyme family.</text>
</comment>
<dbReference type="VEuPathDB" id="FungiDB:ATEG_07065"/>
<dbReference type="InterPro" id="IPR000873">
    <property type="entry name" value="AMP-dep_synth/lig_dom"/>
</dbReference>
<dbReference type="Pfam" id="PF00501">
    <property type="entry name" value="AMP-binding"/>
    <property type="match status" value="1"/>
</dbReference>
<dbReference type="PANTHER" id="PTHR43201">
    <property type="entry name" value="ACYL-COA SYNTHETASE"/>
    <property type="match status" value="1"/>
</dbReference>
<organism evidence="4 5">
    <name type="scientific">Aspergillus terreus (strain NIH 2624 / FGSC A1156)</name>
    <dbReference type="NCBI Taxonomy" id="341663"/>
    <lineage>
        <taxon>Eukaryota</taxon>
        <taxon>Fungi</taxon>
        <taxon>Dikarya</taxon>
        <taxon>Ascomycota</taxon>
        <taxon>Pezizomycotina</taxon>
        <taxon>Eurotiomycetes</taxon>
        <taxon>Eurotiomycetidae</taxon>
        <taxon>Eurotiales</taxon>
        <taxon>Aspergillaceae</taxon>
        <taxon>Aspergillus</taxon>
        <taxon>Aspergillus subgen. Circumdati</taxon>
    </lineage>
</organism>
<dbReference type="PANTHER" id="PTHR43201:SF8">
    <property type="entry name" value="ACYL-COA SYNTHETASE FAMILY MEMBER 3"/>
    <property type="match status" value="1"/>
</dbReference>
<dbReference type="InterPro" id="IPR020845">
    <property type="entry name" value="AMP-binding_CS"/>
</dbReference>
<dbReference type="Proteomes" id="UP000007963">
    <property type="component" value="Unassembled WGS sequence"/>
</dbReference>
<evidence type="ECO:0000259" key="3">
    <source>
        <dbReference type="Pfam" id="PF13193"/>
    </source>
</evidence>
<feature type="domain" description="AMP-dependent synthetase/ligase" evidence="2">
    <location>
        <begin position="77"/>
        <end position="340"/>
    </location>
</feature>
<dbReference type="AlphaFoldDB" id="Q0CGX7"/>
<dbReference type="OrthoDB" id="6614653at2759"/>
<evidence type="ECO:0000313" key="5">
    <source>
        <dbReference type="Proteomes" id="UP000007963"/>
    </source>
</evidence>
<dbReference type="InterPro" id="IPR025110">
    <property type="entry name" value="AMP-bd_C"/>
</dbReference>
<dbReference type="PROSITE" id="PS00455">
    <property type="entry name" value="AMP_BINDING"/>
    <property type="match status" value="1"/>
</dbReference>
<feature type="domain" description="AMP-binding enzyme C-terminal" evidence="3">
    <location>
        <begin position="402"/>
        <end position="471"/>
    </location>
</feature>
<protein>
    <recommendedName>
        <fullName evidence="6">AMP-dependent synthetase/ligase domain-containing protein</fullName>
    </recommendedName>
</protein>
<dbReference type="GO" id="GO:0031956">
    <property type="term" value="F:medium-chain fatty acid-CoA ligase activity"/>
    <property type="evidence" value="ECO:0007669"/>
    <property type="project" value="TreeGrafter"/>
</dbReference>
<name>Q0CGX7_ASPTN</name>
<dbReference type="RefSeq" id="XP_001209751.1">
    <property type="nucleotide sequence ID" value="XM_001209751.1"/>
</dbReference>
<dbReference type="InterPro" id="IPR042099">
    <property type="entry name" value="ANL_N_sf"/>
</dbReference>
<sequence>MTWETEIPGLPDEFIFQSLVKVANEHLESDAVTLYDHRTNSNTNCADLLADILGLQKAVLDILTPEARSALRAGQADDLPGPEIARFIEDTKASAVLLASHARVTRQSLSDLATCPALNIQQSLPPRPLSRTEQFTVNPAHRPDPKSIGTVMFTSGSTSRPKGVLHSRETNNKRVSDVLDAKLIANLASLMTSAPGSGATGSLYSLAYIVLGGIVHFPPAVWTPRWAWELIRTGTVSSLVDFPNVYQELIEFYWENLAFLPPAEKDAYLGGLRSLVYAGVIGSTVPEPMRQRWLAIPNAPRLINTYAATEVGHICLTIPTDEDFSNNCVGYLETGVDVKLGEGPLSELYLNRPDLTKQAFDDEGYYRTGDIVRREGGKYYIKGRLRVDVVQIDEHLVFVADIEAAVMSLPYVRQIHVVPLPTARSQQAVAAILRPREGTIPPSEITIDRLREDLRRTGLEEHQLPTVLRVTDPSIPLPIVGGGKPGKTKTLKQYFPEGYRVEYELEKA</sequence>
<dbReference type="InterPro" id="IPR045851">
    <property type="entry name" value="AMP-bd_C_sf"/>
</dbReference>
<proteinExistence type="inferred from homology"/>
<dbReference type="eggNOG" id="KOG1176">
    <property type="taxonomic scope" value="Eukaryota"/>
</dbReference>
<dbReference type="Gene3D" id="3.40.50.12780">
    <property type="entry name" value="N-terminal domain of ligase-like"/>
    <property type="match status" value="1"/>
</dbReference>
<evidence type="ECO:0000313" key="4">
    <source>
        <dbReference type="EMBL" id="EAU32449.1"/>
    </source>
</evidence>
<dbReference type="STRING" id="341663.Q0CGX7"/>
<dbReference type="SUPFAM" id="SSF56801">
    <property type="entry name" value="Acetyl-CoA synthetase-like"/>
    <property type="match status" value="1"/>
</dbReference>
<dbReference type="HOGENOM" id="CLU_000022_59_11_1"/>
<dbReference type="Gene3D" id="3.30.300.30">
    <property type="match status" value="1"/>
</dbReference>
<dbReference type="GeneID" id="4319357"/>
<evidence type="ECO:0000259" key="2">
    <source>
        <dbReference type="Pfam" id="PF00501"/>
    </source>
</evidence>
<reference evidence="5" key="1">
    <citation type="submission" date="2005-09" db="EMBL/GenBank/DDBJ databases">
        <title>Annotation of the Aspergillus terreus NIH2624 genome.</title>
        <authorList>
            <person name="Birren B.W."/>
            <person name="Lander E.S."/>
            <person name="Galagan J.E."/>
            <person name="Nusbaum C."/>
            <person name="Devon K."/>
            <person name="Henn M."/>
            <person name="Ma L.-J."/>
            <person name="Jaffe D.B."/>
            <person name="Butler J."/>
            <person name="Alvarez P."/>
            <person name="Gnerre S."/>
            <person name="Grabherr M."/>
            <person name="Kleber M."/>
            <person name="Mauceli E.W."/>
            <person name="Brockman W."/>
            <person name="Rounsley S."/>
            <person name="Young S.K."/>
            <person name="LaButti K."/>
            <person name="Pushparaj V."/>
            <person name="DeCaprio D."/>
            <person name="Crawford M."/>
            <person name="Koehrsen M."/>
            <person name="Engels R."/>
            <person name="Montgomery P."/>
            <person name="Pearson M."/>
            <person name="Howarth C."/>
            <person name="Larson L."/>
            <person name="Luoma S."/>
            <person name="White J."/>
            <person name="Alvarado L."/>
            <person name="Kodira C.D."/>
            <person name="Zeng Q."/>
            <person name="Oleary S."/>
            <person name="Yandava C."/>
            <person name="Denning D.W."/>
            <person name="Nierman W.C."/>
            <person name="Milne T."/>
            <person name="Madden K."/>
        </authorList>
    </citation>
    <scope>NUCLEOTIDE SEQUENCE [LARGE SCALE GENOMIC DNA]</scope>
    <source>
        <strain evidence="5">NIH 2624 / FGSC A1156</strain>
    </source>
</reference>
<evidence type="ECO:0008006" key="6">
    <source>
        <dbReference type="Google" id="ProtNLM"/>
    </source>
</evidence>
<accession>Q0CGX7</accession>
<dbReference type="GO" id="GO:0006631">
    <property type="term" value="P:fatty acid metabolic process"/>
    <property type="evidence" value="ECO:0007669"/>
    <property type="project" value="TreeGrafter"/>
</dbReference>
<gene>
    <name evidence="4" type="ORF">ATEG_07065</name>
</gene>
<dbReference type="EMBL" id="CH476603">
    <property type="protein sequence ID" value="EAU32449.1"/>
    <property type="molecule type" value="Genomic_DNA"/>
</dbReference>
<dbReference type="Pfam" id="PF13193">
    <property type="entry name" value="AMP-binding_C"/>
    <property type="match status" value="1"/>
</dbReference>
<evidence type="ECO:0000256" key="1">
    <source>
        <dbReference type="ARBA" id="ARBA00006432"/>
    </source>
</evidence>